<dbReference type="EMBL" id="JBHLUN010000001">
    <property type="protein sequence ID" value="MFC0406955.1"/>
    <property type="molecule type" value="Genomic_DNA"/>
</dbReference>
<dbReference type="PANTHER" id="PTHR34846">
    <property type="entry name" value="4-CARBOXYMUCONOLACTONE DECARBOXYLASE FAMILY PROTEIN (AFU_ORTHOLOGUE AFUA_6G11590)"/>
    <property type="match status" value="1"/>
</dbReference>
<protein>
    <submittedName>
        <fullName evidence="1">Carboxymuconolactone decarboxylase family protein</fullName>
    </submittedName>
</protein>
<proteinExistence type="predicted"/>
<dbReference type="RefSeq" id="WP_377042644.1">
    <property type="nucleotide sequence ID" value="NZ_JBHLUN010000001.1"/>
</dbReference>
<accession>A0ABV6JN97</accession>
<dbReference type="InterPro" id="IPR029032">
    <property type="entry name" value="AhpD-like"/>
</dbReference>
<comment type="caution">
    <text evidence="1">The sequence shown here is derived from an EMBL/GenBank/DDBJ whole genome shotgun (WGS) entry which is preliminary data.</text>
</comment>
<dbReference type="Proteomes" id="UP001589865">
    <property type="component" value="Unassembled WGS sequence"/>
</dbReference>
<organism evidence="1 2">
    <name type="scientific">Roseomonas elaeocarpi</name>
    <dbReference type="NCBI Taxonomy" id="907779"/>
    <lineage>
        <taxon>Bacteria</taxon>
        <taxon>Pseudomonadati</taxon>
        <taxon>Pseudomonadota</taxon>
        <taxon>Alphaproteobacteria</taxon>
        <taxon>Acetobacterales</taxon>
        <taxon>Roseomonadaceae</taxon>
        <taxon>Roseomonas</taxon>
    </lineage>
</organism>
<dbReference type="PANTHER" id="PTHR34846:SF11">
    <property type="entry name" value="4-CARBOXYMUCONOLACTONE DECARBOXYLASE FAMILY PROTEIN (AFU_ORTHOLOGUE AFUA_6G11590)"/>
    <property type="match status" value="1"/>
</dbReference>
<gene>
    <name evidence="1" type="ORF">ACFFGY_01755</name>
</gene>
<evidence type="ECO:0000313" key="2">
    <source>
        <dbReference type="Proteomes" id="UP001589865"/>
    </source>
</evidence>
<sequence>MRLAPIPPGQLSPEQRSLDQQLRAGIAEHLKGFVSQRADGALIGPFIPMLHFPEFGAPSWEMITALARGSTLPKPAHEVAILVTGARFRSRYELYAHEKVAERAGLSAAKIATIVAGQRPGDLTPEEAVAYDLASVLTGGGQLPEATFRAAVAAFGERGVAEIVFLIGSYCMVSVMLNAYDVSVPGREEGLG</sequence>
<evidence type="ECO:0000313" key="1">
    <source>
        <dbReference type="EMBL" id="MFC0406955.1"/>
    </source>
</evidence>
<dbReference type="Gene3D" id="1.20.1290.10">
    <property type="entry name" value="AhpD-like"/>
    <property type="match status" value="1"/>
</dbReference>
<dbReference type="SUPFAM" id="SSF69118">
    <property type="entry name" value="AhpD-like"/>
    <property type="match status" value="1"/>
</dbReference>
<keyword evidence="2" id="KW-1185">Reference proteome</keyword>
<reference evidence="1 2" key="1">
    <citation type="submission" date="2024-09" db="EMBL/GenBank/DDBJ databases">
        <authorList>
            <person name="Sun Q."/>
            <person name="Mori K."/>
        </authorList>
    </citation>
    <scope>NUCLEOTIDE SEQUENCE [LARGE SCALE GENOMIC DNA]</scope>
    <source>
        <strain evidence="1 2">TBRC 5777</strain>
    </source>
</reference>
<name>A0ABV6JN97_9PROT</name>